<feature type="region of interest" description="Disordered" evidence="1">
    <location>
        <begin position="97"/>
        <end position="120"/>
    </location>
</feature>
<accession>A0A8S3ZWU5</accession>
<dbReference type="PANTHER" id="PTHR11388">
    <property type="entry name" value="ORGANIC ANION TRANSPORTER"/>
    <property type="match status" value="1"/>
</dbReference>
<proteinExistence type="predicted"/>
<evidence type="ECO:0000313" key="3">
    <source>
        <dbReference type="EMBL" id="CAG5133959.1"/>
    </source>
</evidence>
<reference evidence="3" key="1">
    <citation type="submission" date="2021-04" db="EMBL/GenBank/DDBJ databases">
        <authorList>
            <consortium name="Molecular Ecology Group"/>
        </authorList>
    </citation>
    <scope>NUCLEOTIDE SEQUENCE</scope>
</reference>
<evidence type="ECO:0000313" key="4">
    <source>
        <dbReference type="Proteomes" id="UP000678393"/>
    </source>
</evidence>
<dbReference type="Pfam" id="PF03137">
    <property type="entry name" value="OATP"/>
    <property type="match status" value="1"/>
</dbReference>
<dbReference type="Proteomes" id="UP000678393">
    <property type="component" value="Unassembled WGS sequence"/>
</dbReference>
<evidence type="ECO:0000256" key="1">
    <source>
        <dbReference type="SAM" id="MobiDB-lite"/>
    </source>
</evidence>
<keyword evidence="4" id="KW-1185">Reference proteome</keyword>
<dbReference type="GO" id="GO:0016323">
    <property type="term" value="C:basolateral plasma membrane"/>
    <property type="evidence" value="ECO:0007669"/>
    <property type="project" value="TreeGrafter"/>
</dbReference>
<protein>
    <submittedName>
        <fullName evidence="3">Uncharacterized protein</fullName>
    </submittedName>
</protein>
<name>A0A8S3ZWU5_9EUPU</name>
<dbReference type="GO" id="GO:0043252">
    <property type="term" value="P:sodium-independent organic anion transport"/>
    <property type="evidence" value="ECO:0007669"/>
    <property type="project" value="TreeGrafter"/>
</dbReference>
<keyword evidence="2" id="KW-0472">Membrane</keyword>
<dbReference type="AlphaFoldDB" id="A0A8S3ZWU5"/>
<keyword evidence="2" id="KW-1133">Transmembrane helix</keyword>
<gene>
    <name evidence="3" type="ORF">CUNI_LOCUS19517</name>
</gene>
<dbReference type="PANTHER" id="PTHR11388:SF142">
    <property type="entry name" value="SOLUTE CARRIER ORGANIC ANION TRANSPORTER FAMILY MEMBER 5A1"/>
    <property type="match status" value="1"/>
</dbReference>
<dbReference type="OrthoDB" id="6099649at2759"/>
<dbReference type="InterPro" id="IPR004156">
    <property type="entry name" value="OATP"/>
</dbReference>
<sequence>MVAMMPSFIVSWFPGPVIFGSLVDSTCILWRTTCGSVGACSLYDIELFRLRIHALMMGLRIITLFFFILALVFALCSKEPVFQPHMDEVTIAVTANGHKTSKNDPGSKECTKPENKETYI</sequence>
<dbReference type="GO" id="GO:0015347">
    <property type="term" value="F:sodium-independent organic anion transmembrane transporter activity"/>
    <property type="evidence" value="ECO:0007669"/>
    <property type="project" value="TreeGrafter"/>
</dbReference>
<organism evidence="3 4">
    <name type="scientific">Candidula unifasciata</name>
    <dbReference type="NCBI Taxonomy" id="100452"/>
    <lineage>
        <taxon>Eukaryota</taxon>
        <taxon>Metazoa</taxon>
        <taxon>Spiralia</taxon>
        <taxon>Lophotrochozoa</taxon>
        <taxon>Mollusca</taxon>
        <taxon>Gastropoda</taxon>
        <taxon>Heterobranchia</taxon>
        <taxon>Euthyneura</taxon>
        <taxon>Panpulmonata</taxon>
        <taxon>Eupulmonata</taxon>
        <taxon>Stylommatophora</taxon>
        <taxon>Helicina</taxon>
        <taxon>Helicoidea</taxon>
        <taxon>Geomitridae</taxon>
        <taxon>Candidula</taxon>
    </lineage>
</organism>
<keyword evidence="2" id="KW-0812">Transmembrane</keyword>
<evidence type="ECO:0000256" key="2">
    <source>
        <dbReference type="SAM" id="Phobius"/>
    </source>
</evidence>
<feature type="transmembrane region" description="Helical" evidence="2">
    <location>
        <begin position="52"/>
        <end position="76"/>
    </location>
</feature>
<dbReference type="EMBL" id="CAJHNH020006658">
    <property type="protein sequence ID" value="CAG5133959.1"/>
    <property type="molecule type" value="Genomic_DNA"/>
</dbReference>
<feature type="compositionally biased region" description="Basic and acidic residues" evidence="1">
    <location>
        <begin position="101"/>
        <end position="120"/>
    </location>
</feature>
<comment type="caution">
    <text evidence="3">The sequence shown here is derived from an EMBL/GenBank/DDBJ whole genome shotgun (WGS) entry which is preliminary data.</text>
</comment>